<protein>
    <submittedName>
        <fullName evidence="1">Uncharacterized protein</fullName>
    </submittedName>
</protein>
<proteinExistence type="predicted"/>
<reference evidence="1" key="1">
    <citation type="submission" date="2013-07" db="EMBL/GenBank/DDBJ databases">
        <title>The genome of an arbuscular mycorrhizal fungus provides insights into the evolution of the oldest plant symbiosis.</title>
        <authorList>
            <consortium name="DOE Joint Genome Institute"/>
            <person name="Tisserant E."/>
            <person name="Malbreil M."/>
            <person name="Kuo A."/>
            <person name="Kohler A."/>
            <person name="Symeonidi A."/>
            <person name="Balestrini R."/>
            <person name="Charron P."/>
            <person name="Duensing N."/>
            <person name="Frei-dit-Frey N."/>
            <person name="Gianinazzi-Pearson V."/>
            <person name="Gilbert B."/>
            <person name="Handa Y."/>
            <person name="Hijri M."/>
            <person name="Kaul R."/>
            <person name="Kawaguchi M."/>
            <person name="Krajinski F."/>
            <person name="Lammers P."/>
            <person name="Lapierre D."/>
            <person name="Masclaux F.G."/>
            <person name="Murat C."/>
            <person name="Morin E."/>
            <person name="Ndikumana S."/>
            <person name="Pagni M."/>
            <person name="Petitpierre D."/>
            <person name="Requena N."/>
            <person name="Rosikiewicz P."/>
            <person name="Riley R."/>
            <person name="Saito K."/>
            <person name="San Clemente H."/>
            <person name="Shapiro H."/>
            <person name="van Tuinen D."/>
            <person name="Becard G."/>
            <person name="Bonfante P."/>
            <person name="Paszkowski U."/>
            <person name="Shachar-Hill Y."/>
            <person name="Young J.P."/>
            <person name="Sanders I.R."/>
            <person name="Henrissat B."/>
            <person name="Rensing S.A."/>
            <person name="Grigoriev I.V."/>
            <person name="Corradi N."/>
            <person name="Roux C."/>
            <person name="Martin F."/>
        </authorList>
    </citation>
    <scope>NUCLEOTIDE SEQUENCE</scope>
    <source>
        <strain evidence="1">DAOM 197198</strain>
    </source>
</reference>
<evidence type="ECO:0000313" key="1">
    <source>
        <dbReference type="EMBL" id="ESA14028.1"/>
    </source>
</evidence>
<dbReference type="EMBL" id="KI283313">
    <property type="protein sequence ID" value="ESA14028.1"/>
    <property type="molecule type" value="Genomic_DNA"/>
</dbReference>
<sequence length="67" mass="7634">MFVKLIVSYLLRSSDLLVLLSVLELTGTSFFTVLKAFMELESINRKSTKHSKIDSRESILSNFLHVS</sequence>
<organism evidence="1">
    <name type="scientific">Rhizophagus irregularis (strain DAOM 181602 / DAOM 197198 / MUCL 43194)</name>
    <name type="common">Arbuscular mycorrhizal fungus</name>
    <name type="synonym">Glomus intraradices</name>
    <dbReference type="NCBI Taxonomy" id="747089"/>
    <lineage>
        <taxon>Eukaryota</taxon>
        <taxon>Fungi</taxon>
        <taxon>Fungi incertae sedis</taxon>
        <taxon>Mucoromycota</taxon>
        <taxon>Glomeromycotina</taxon>
        <taxon>Glomeromycetes</taxon>
        <taxon>Glomerales</taxon>
        <taxon>Glomeraceae</taxon>
        <taxon>Rhizophagus</taxon>
    </lineage>
</organism>
<dbReference type="HOGENOM" id="CLU_2813664_0_0_1"/>
<dbReference type="AlphaFoldDB" id="U9U641"/>
<accession>U9U641</accession>
<gene>
    <name evidence="1" type="ORF">GLOINDRAFT_2791</name>
</gene>
<name>U9U641_RHIID</name>